<evidence type="ECO:0000313" key="1">
    <source>
        <dbReference type="EMBL" id="RHW44065.1"/>
    </source>
</evidence>
<proteinExistence type="predicted"/>
<accession>A0A417Z0X3</accession>
<comment type="caution">
    <text evidence="1">The sequence shown here is derived from an EMBL/GenBank/DDBJ whole genome shotgun (WGS) entry which is preliminary data.</text>
</comment>
<protein>
    <submittedName>
        <fullName evidence="1">Uncharacterized protein</fullName>
    </submittedName>
</protein>
<reference evidence="1 2" key="1">
    <citation type="submission" date="2018-08" db="EMBL/GenBank/DDBJ databases">
        <title>Whole genome sequence analysis of Dermacoccus abyssi bacteria isolated from Deep Mariana trench Micromonospora spp reveals genes involved in the environmental adaptation and production of secondary metabolites.</title>
        <authorList>
            <person name="Abdel-Mageed W.M."/>
            <person name="Lehri B."/>
            <person name="Nouioui I."/>
            <person name="Goodfellow I."/>
            <person name="Jaspars M."/>
            <person name="Karlyshev A."/>
        </authorList>
    </citation>
    <scope>NUCLEOTIDE SEQUENCE [LARGE SCALE GENOMIC DNA]</scope>
    <source>
        <strain evidence="1 2">MT1.1</strain>
    </source>
</reference>
<evidence type="ECO:0000313" key="2">
    <source>
        <dbReference type="Proteomes" id="UP000285376"/>
    </source>
</evidence>
<gene>
    <name evidence="1" type="ORF">D1832_13365</name>
</gene>
<dbReference type="EMBL" id="QWLM01000020">
    <property type="protein sequence ID" value="RHW44065.1"/>
    <property type="molecule type" value="Genomic_DNA"/>
</dbReference>
<dbReference type="Proteomes" id="UP000285376">
    <property type="component" value="Unassembled WGS sequence"/>
</dbReference>
<dbReference type="AlphaFoldDB" id="A0A417Z0X3"/>
<organism evidence="1 2">
    <name type="scientific">Dermacoccus abyssi</name>
    <dbReference type="NCBI Taxonomy" id="322596"/>
    <lineage>
        <taxon>Bacteria</taxon>
        <taxon>Bacillati</taxon>
        <taxon>Actinomycetota</taxon>
        <taxon>Actinomycetes</taxon>
        <taxon>Micrococcales</taxon>
        <taxon>Dermacoccaceae</taxon>
        <taxon>Dermacoccus</taxon>
    </lineage>
</organism>
<sequence length="165" mass="17545">MNADGDETPEAAYRLLHERAVGQSPTPGERSLSAAQYDSARADYLAEKRIVAKPGVAIWPPTSQTLMKRLGNGSWSTAMTSLGLTTNSGRTRGTGSFSDDDYRSAVAEFLDAAADGDNRSVTSDSFAQYIVWAKERTAAGAKRPSGAAVRQHFGSWEAAKTAAQA</sequence>
<name>A0A417Z0X3_9MICO</name>
<dbReference type="RefSeq" id="WP_118914733.1">
    <property type="nucleotide sequence ID" value="NZ_CBCRVH010000021.1"/>
</dbReference>